<dbReference type="Pfam" id="PF02151">
    <property type="entry name" value="UVR"/>
    <property type="match status" value="1"/>
</dbReference>
<evidence type="ECO:0000256" key="2">
    <source>
        <dbReference type="ARBA" id="ARBA00022881"/>
    </source>
</evidence>
<feature type="region of interest" description="Disordered" evidence="4">
    <location>
        <begin position="51"/>
        <end position="90"/>
    </location>
</feature>
<protein>
    <submittedName>
        <fullName evidence="6">UvrB/UvrC motif-containing protein</fullName>
    </submittedName>
</protein>
<keyword evidence="7" id="KW-1185">Reference proteome</keyword>
<sequence length="90" mass="9807">MTDPIADLQRRMNAAAAALDFETASRLRDELSILRTAGGDSAEAIDTAGLTRQQPGAMGLGTSQQRMEPPTGWVKPKKPDPMTRGRSRRR</sequence>
<dbReference type="SUPFAM" id="SSF46600">
    <property type="entry name" value="C-terminal UvrC-binding domain of UvrB"/>
    <property type="match status" value="1"/>
</dbReference>
<dbReference type="Proteomes" id="UP001055580">
    <property type="component" value="Chromosome"/>
</dbReference>
<name>A0ABY4TTR7_9SPHN</name>
<evidence type="ECO:0000256" key="1">
    <source>
        <dbReference type="ARBA" id="ARBA00022769"/>
    </source>
</evidence>
<gene>
    <name evidence="6" type="ORF">M9980_00040</name>
</gene>
<dbReference type="Gene3D" id="4.10.860.10">
    <property type="entry name" value="UVR domain"/>
    <property type="match status" value="1"/>
</dbReference>
<dbReference type="EMBL" id="CP098401">
    <property type="protein sequence ID" value="URW75667.1"/>
    <property type="molecule type" value="Genomic_DNA"/>
</dbReference>
<keyword evidence="2" id="KW-0234">DNA repair</keyword>
<evidence type="ECO:0000313" key="6">
    <source>
        <dbReference type="EMBL" id="URW75667.1"/>
    </source>
</evidence>
<dbReference type="PROSITE" id="PS50151">
    <property type="entry name" value="UVR"/>
    <property type="match status" value="1"/>
</dbReference>
<feature type="domain" description="UVR" evidence="5">
    <location>
        <begin position="2"/>
        <end position="37"/>
    </location>
</feature>
<reference evidence="6" key="1">
    <citation type="submission" date="2022-05" db="EMBL/GenBank/DDBJ databases">
        <title>Sphingomonas sp. strain RMG20 Genome sequencing and assembly.</title>
        <authorList>
            <person name="Kim I."/>
        </authorList>
    </citation>
    <scope>NUCLEOTIDE SEQUENCE</scope>
    <source>
        <strain evidence="6">RMG20</strain>
    </source>
</reference>
<organism evidence="6 7">
    <name type="scientific">Sphingomonas donggukensis</name>
    <dbReference type="NCBI Taxonomy" id="2949093"/>
    <lineage>
        <taxon>Bacteria</taxon>
        <taxon>Pseudomonadati</taxon>
        <taxon>Pseudomonadota</taxon>
        <taxon>Alphaproteobacteria</taxon>
        <taxon>Sphingomonadales</taxon>
        <taxon>Sphingomonadaceae</taxon>
        <taxon>Sphingomonas</taxon>
    </lineage>
</organism>
<evidence type="ECO:0000259" key="5">
    <source>
        <dbReference type="PROSITE" id="PS50151"/>
    </source>
</evidence>
<keyword evidence="1" id="KW-0228">DNA excision</keyword>
<evidence type="ECO:0000256" key="4">
    <source>
        <dbReference type="SAM" id="MobiDB-lite"/>
    </source>
</evidence>
<keyword evidence="3" id="KW-0227">DNA damage</keyword>
<keyword evidence="3" id="KW-0742">SOS response</keyword>
<dbReference type="RefSeq" id="WP_250752111.1">
    <property type="nucleotide sequence ID" value="NZ_CP098401.1"/>
</dbReference>
<keyword evidence="2" id="KW-0267">Excision nuclease</keyword>
<evidence type="ECO:0000313" key="7">
    <source>
        <dbReference type="Proteomes" id="UP001055580"/>
    </source>
</evidence>
<dbReference type="InterPro" id="IPR001943">
    <property type="entry name" value="UVR_dom"/>
</dbReference>
<accession>A0ABY4TTR7</accession>
<dbReference type="InterPro" id="IPR036876">
    <property type="entry name" value="UVR_dom_sf"/>
</dbReference>
<proteinExistence type="predicted"/>
<evidence type="ECO:0000256" key="3">
    <source>
        <dbReference type="ARBA" id="ARBA00023236"/>
    </source>
</evidence>